<keyword evidence="3" id="KW-1185">Reference proteome</keyword>
<protein>
    <recommendedName>
        <fullName evidence="4">Secreted protein</fullName>
    </recommendedName>
</protein>
<evidence type="ECO:0000313" key="2">
    <source>
        <dbReference type="EMBL" id="SOD53482.1"/>
    </source>
</evidence>
<dbReference type="AlphaFoldDB" id="A0A286D494"/>
<keyword evidence="1" id="KW-0732">Signal</keyword>
<accession>A0A286D494</accession>
<evidence type="ECO:0008006" key="4">
    <source>
        <dbReference type="Google" id="ProtNLM"/>
    </source>
</evidence>
<dbReference type="Proteomes" id="UP000219374">
    <property type="component" value="Unassembled WGS sequence"/>
</dbReference>
<sequence>MNLRCLRLPFAVLLALGVAAGAHAQSRTQAKPASARNATALPVWNNTSGEVEAVLLLEPTGESTAGARWRFGSNTLTTAFGLSAGDELGLVCNRQSGIVGSIGNLASHCMLATLGDGDDNNPLSQRASAGAALARPGGRLGLSVGTGRDTLPAWLSSGRNAGNRIEQSDLAVFGQKDIGTEGFVSIGGTVARARLVSPADVPALADNWNSKSLSIGGGYGPFSANIIGRVVDVPGQPGKWEGLGLGVTWRTPWSGQLTVGAENVVTRGKNPFSLNNENVDEGTVPYVRYEQDL</sequence>
<organism evidence="2 3">
    <name type="scientific">Pseudoxanthomonas wuyuanensis</name>
    <dbReference type="NCBI Taxonomy" id="1073196"/>
    <lineage>
        <taxon>Bacteria</taxon>
        <taxon>Pseudomonadati</taxon>
        <taxon>Pseudomonadota</taxon>
        <taxon>Gammaproteobacteria</taxon>
        <taxon>Lysobacterales</taxon>
        <taxon>Lysobacteraceae</taxon>
        <taxon>Pseudoxanthomonas</taxon>
    </lineage>
</organism>
<feature type="signal peptide" evidence="1">
    <location>
        <begin position="1"/>
        <end position="24"/>
    </location>
</feature>
<dbReference type="EMBL" id="OCND01000002">
    <property type="protein sequence ID" value="SOD53482.1"/>
    <property type="molecule type" value="Genomic_DNA"/>
</dbReference>
<feature type="chain" id="PRO_5013035633" description="Secreted protein" evidence="1">
    <location>
        <begin position="25"/>
        <end position="293"/>
    </location>
</feature>
<gene>
    <name evidence="2" type="ORF">SAMN06296416_102432</name>
</gene>
<evidence type="ECO:0000313" key="3">
    <source>
        <dbReference type="Proteomes" id="UP000219374"/>
    </source>
</evidence>
<reference evidence="2 3" key="1">
    <citation type="submission" date="2017-09" db="EMBL/GenBank/DDBJ databases">
        <authorList>
            <person name="Ehlers B."/>
            <person name="Leendertz F.H."/>
        </authorList>
    </citation>
    <scope>NUCLEOTIDE SEQUENCE [LARGE SCALE GENOMIC DNA]</scope>
    <source>
        <strain evidence="2 3">CGMCC 1.10978</strain>
    </source>
</reference>
<evidence type="ECO:0000256" key="1">
    <source>
        <dbReference type="SAM" id="SignalP"/>
    </source>
</evidence>
<name>A0A286D494_9GAMM</name>
<proteinExistence type="predicted"/>